<dbReference type="PANTHER" id="PTHR12526:SF510">
    <property type="entry name" value="D-INOSITOL 3-PHOSPHATE GLYCOSYLTRANSFERASE"/>
    <property type="match status" value="1"/>
</dbReference>
<dbReference type="RefSeq" id="WP_273438007.1">
    <property type="nucleotide sequence ID" value="NZ_PKUN01000003.1"/>
</dbReference>
<evidence type="ECO:0000313" key="5">
    <source>
        <dbReference type="Proteomes" id="UP000235015"/>
    </source>
</evidence>
<sequence>MSRNDPRVLLVEASGRGFLSHYSHALALGLQRAGIETQLLTGRRDELGDWAVPFHKQACLDGGWRGWRCVRRQVIETRPDIVHLQWVDNPFRALRFVRWAHKQGVRVVYTPHNILPHEKRWLLMPAYRLLYRMIDRVVARDAHLAWALEELLDTPGELLMLLPGSPNFLALQALECQADSPAPKKVAGERRLLFFGHGCRRKGLDRLLETVAGNHWPGTVHLVVAGEGVLGGISEALLDAASRAARITLIDRYVAPREVAALFRDADLLLMPYVKQCKSPLLDLAAALRLPVLRSDRVQGAEFREGIHGCTFAHDDHAAMERRLKQTRWLVGVRDRLAAMDDPLASIDRLAEDHRQLYLKVRSECLPGGEAYRLPAFPAPLSEV</sequence>
<evidence type="ECO:0000256" key="2">
    <source>
        <dbReference type="ARBA" id="ARBA00022679"/>
    </source>
</evidence>
<organism evidence="4 5">
    <name type="scientific">Sedimenticola selenatireducens</name>
    <dbReference type="NCBI Taxonomy" id="191960"/>
    <lineage>
        <taxon>Bacteria</taxon>
        <taxon>Pseudomonadati</taxon>
        <taxon>Pseudomonadota</taxon>
        <taxon>Gammaproteobacteria</taxon>
        <taxon>Chromatiales</taxon>
        <taxon>Sedimenticolaceae</taxon>
        <taxon>Sedimenticola</taxon>
    </lineage>
</organism>
<accession>A0A2N6CZL2</accession>
<proteinExistence type="predicted"/>
<evidence type="ECO:0000256" key="1">
    <source>
        <dbReference type="ARBA" id="ARBA00022676"/>
    </source>
</evidence>
<gene>
    <name evidence="4" type="ORF">C0630_04355</name>
</gene>
<name>A0A2N6CZL2_9GAMM</name>
<dbReference type="STRING" id="1111735.GCA_000428045_03987"/>
<keyword evidence="1" id="KW-0328">Glycosyltransferase</keyword>
<dbReference type="Pfam" id="PF13692">
    <property type="entry name" value="Glyco_trans_1_4"/>
    <property type="match status" value="1"/>
</dbReference>
<comment type="caution">
    <text evidence="4">The sequence shown here is derived from an EMBL/GenBank/DDBJ whole genome shotgun (WGS) entry which is preliminary data.</text>
</comment>
<dbReference type="InterPro" id="IPR028098">
    <property type="entry name" value="Glyco_trans_4-like_N"/>
</dbReference>
<keyword evidence="2" id="KW-0808">Transferase</keyword>
<protein>
    <recommendedName>
        <fullName evidence="3">Glycosyltransferase subfamily 4-like N-terminal domain-containing protein</fullName>
    </recommendedName>
</protein>
<reference evidence="4 5" key="1">
    <citation type="submission" date="2017-11" db="EMBL/GenBank/DDBJ databases">
        <title>Genome-resolved metagenomics identifies genetic mobility, metabolic interactions, and unexpected diversity in perchlorate-reducing communities.</title>
        <authorList>
            <person name="Barnum T.P."/>
            <person name="Figueroa I.A."/>
            <person name="Carlstrom C.I."/>
            <person name="Lucas L.N."/>
            <person name="Engelbrektson A.L."/>
            <person name="Coates J.D."/>
        </authorList>
    </citation>
    <scope>NUCLEOTIDE SEQUENCE [LARGE SCALE GENOMIC DNA]</scope>
    <source>
        <strain evidence="4">BM301</strain>
    </source>
</reference>
<dbReference type="Pfam" id="PF13579">
    <property type="entry name" value="Glyco_trans_4_4"/>
    <property type="match status" value="1"/>
</dbReference>
<dbReference type="SUPFAM" id="SSF53756">
    <property type="entry name" value="UDP-Glycosyltransferase/glycogen phosphorylase"/>
    <property type="match status" value="1"/>
</dbReference>
<evidence type="ECO:0000313" key="4">
    <source>
        <dbReference type="EMBL" id="PLX62811.1"/>
    </source>
</evidence>
<feature type="domain" description="Glycosyltransferase subfamily 4-like N-terminal" evidence="3">
    <location>
        <begin position="21"/>
        <end position="150"/>
    </location>
</feature>
<dbReference type="PANTHER" id="PTHR12526">
    <property type="entry name" value="GLYCOSYLTRANSFERASE"/>
    <property type="match status" value="1"/>
</dbReference>
<dbReference type="Proteomes" id="UP000235015">
    <property type="component" value="Unassembled WGS sequence"/>
</dbReference>
<dbReference type="EMBL" id="PKUN01000003">
    <property type="protein sequence ID" value="PLX62811.1"/>
    <property type="molecule type" value="Genomic_DNA"/>
</dbReference>
<dbReference type="Gene3D" id="3.40.50.2000">
    <property type="entry name" value="Glycogen Phosphorylase B"/>
    <property type="match status" value="2"/>
</dbReference>
<dbReference type="GO" id="GO:0016757">
    <property type="term" value="F:glycosyltransferase activity"/>
    <property type="evidence" value="ECO:0007669"/>
    <property type="project" value="UniProtKB-KW"/>
</dbReference>
<evidence type="ECO:0000259" key="3">
    <source>
        <dbReference type="Pfam" id="PF13579"/>
    </source>
</evidence>
<dbReference type="AlphaFoldDB" id="A0A2N6CZL2"/>